<dbReference type="InterPro" id="IPR011009">
    <property type="entry name" value="Kinase-like_dom_sf"/>
</dbReference>
<reference evidence="1 2" key="1">
    <citation type="submission" date="2016-04" db="EMBL/GenBank/DDBJ databases">
        <title>Genome sequence of Clostridium magnum DSM 2767.</title>
        <authorList>
            <person name="Poehlein A."/>
            <person name="Uhlig R."/>
            <person name="Fischer R."/>
            <person name="Bahl H."/>
            <person name="Daniel R."/>
        </authorList>
    </citation>
    <scope>NUCLEOTIDE SEQUENCE [LARGE SCALE GENOMIC DNA]</scope>
    <source>
        <strain evidence="1 2">DSM 2767</strain>
    </source>
</reference>
<evidence type="ECO:0000313" key="2">
    <source>
        <dbReference type="Proteomes" id="UP000076603"/>
    </source>
</evidence>
<dbReference type="AlphaFoldDB" id="A0A161YH77"/>
<accession>A0A161YH77</accession>
<name>A0A161YH77_9CLOT</name>
<dbReference type="EMBL" id="LWAE01000008">
    <property type="protein sequence ID" value="KZL89562.1"/>
    <property type="molecule type" value="Genomic_DNA"/>
</dbReference>
<organism evidence="1 2">
    <name type="scientific">Clostridium magnum DSM 2767</name>
    <dbReference type="NCBI Taxonomy" id="1121326"/>
    <lineage>
        <taxon>Bacteria</taxon>
        <taxon>Bacillati</taxon>
        <taxon>Bacillota</taxon>
        <taxon>Clostridia</taxon>
        <taxon>Eubacteriales</taxon>
        <taxon>Clostridiaceae</taxon>
        <taxon>Clostridium</taxon>
    </lineage>
</organism>
<proteinExistence type="predicted"/>
<keyword evidence="2" id="KW-1185">Reference proteome</keyword>
<evidence type="ECO:0008006" key="3">
    <source>
        <dbReference type="Google" id="ProtNLM"/>
    </source>
</evidence>
<sequence length="198" mass="23554">MHREIYERYIENFDVNLLDCKVLGKGHNGIVYLLPDGKVIKVCFDIKSCMKEYFILNKIGNNKYFPRVYGMSGNYMIRDYVDGVILKDYIKHHGLNKDLAIKILDLLEEFKNLQFLKEDLRCKDILIQSDGSLMVIDPKKFYSKKRDFPRHLSKGMYKLGVLDYFMSVAKVERPKLYNQWYEKINEYISKLNEDHDRA</sequence>
<dbReference type="SUPFAM" id="SSF56112">
    <property type="entry name" value="Protein kinase-like (PK-like)"/>
    <property type="match status" value="1"/>
</dbReference>
<protein>
    <recommendedName>
        <fullName evidence="3">Protein kinase</fullName>
    </recommendedName>
</protein>
<dbReference type="RefSeq" id="WP_066628645.1">
    <property type="nucleotide sequence ID" value="NZ_FQXL01000007.1"/>
</dbReference>
<dbReference type="Gene3D" id="1.10.510.10">
    <property type="entry name" value="Transferase(Phosphotransferase) domain 1"/>
    <property type="match status" value="1"/>
</dbReference>
<dbReference type="Proteomes" id="UP000076603">
    <property type="component" value="Unassembled WGS sequence"/>
</dbReference>
<gene>
    <name evidence="1" type="ORF">CLMAG_50620</name>
</gene>
<comment type="caution">
    <text evidence="1">The sequence shown here is derived from an EMBL/GenBank/DDBJ whole genome shotgun (WGS) entry which is preliminary data.</text>
</comment>
<dbReference type="STRING" id="1121326.CLMAG_50620"/>
<evidence type="ECO:0000313" key="1">
    <source>
        <dbReference type="EMBL" id="KZL89562.1"/>
    </source>
</evidence>
<dbReference type="PATRIC" id="fig|1121326.3.peg.5117"/>